<protein>
    <submittedName>
        <fullName evidence="1">Uncharacterized protein</fullName>
    </submittedName>
</protein>
<gene>
    <name evidence="1" type="ORF">HAX54_043137</name>
</gene>
<name>A0ABS8W4B9_DATST</name>
<comment type="caution">
    <text evidence="1">The sequence shown here is derived from an EMBL/GenBank/DDBJ whole genome shotgun (WGS) entry which is preliminary data.</text>
</comment>
<evidence type="ECO:0000313" key="2">
    <source>
        <dbReference type="Proteomes" id="UP000823775"/>
    </source>
</evidence>
<reference evidence="1 2" key="1">
    <citation type="journal article" date="2021" name="BMC Genomics">
        <title>Datura genome reveals duplications of psychoactive alkaloid biosynthetic genes and high mutation rate following tissue culture.</title>
        <authorList>
            <person name="Rajewski A."/>
            <person name="Carter-House D."/>
            <person name="Stajich J."/>
            <person name="Litt A."/>
        </authorList>
    </citation>
    <scope>NUCLEOTIDE SEQUENCE [LARGE SCALE GENOMIC DNA]</scope>
    <source>
        <strain evidence="1">AR-01</strain>
    </source>
</reference>
<sequence>MGASAKHQRVADHEMWIAEEKGAKSRKLSVELKHRRDTGEPPNPIHGSLVYHRSEAEYLKQGPYSMDDRWAAVSIRGPLVHRRVEPDHWGSELGIGKADHSLFIFGETPLGAPIHSEIGLGY</sequence>
<dbReference type="Proteomes" id="UP000823775">
    <property type="component" value="Unassembled WGS sequence"/>
</dbReference>
<keyword evidence="2" id="KW-1185">Reference proteome</keyword>
<accession>A0ABS8W4B9</accession>
<evidence type="ECO:0000313" key="1">
    <source>
        <dbReference type="EMBL" id="MCE2055669.1"/>
    </source>
</evidence>
<dbReference type="EMBL" id="JACEIK010006429">
    <property type="protein sequence ID" value="MCE2055669.1"/>
    <property type="molecule type" value="Genomic_DNA"/>
</dbReference>
<organism evidence="1 2">
    <name type="scientific">Datura stramonium</name>
    <name type="common">Jimsonweed</name>
    <name type="synonym">Common thornapple</name>
    <dbReference type="NCBI Taxonomy" id="4076"/>
    <lineage>
        <taxon>Eukaryota</taxon>
        <taxon>Viridiplantae</taxon>
        <taxon>Streptophyta</taxon>
        <taxon>Embryophyta</taxon>
        <taxon>Tracheophyta</taxon>
        <taxon>Spermatophyta</taxon>
        <taxon>Magnoliopsida</taxon>
        <taxon>eudicotyledons</taxon>
        <taxon>Gunneridae</taxon>
        <taxon>Pentapetalae</taxon>
        <taxon>asterids</taxon>
        <taxon>lamiids</taxon>
        <taxon>Solanales</taxon>
        <taxon>Solanaceae</taxon>
        <taxon>Solanoideae</taxon>
        <taxon>Datureae</taxon>
        <taxon>Datura</taxon>
    </lineage>
</organism>
<proteinExistence type="predicted"/>